<evidence type="ECO:0000256" key="8">
    <source>
        <dbReference type="RuleBase" id="RU000461"/>
    </source>
</evidence>
<evidence type="ECO:0000313" key="10">
    <source>
        <dbReference type="EMBL" id="KIW14002.1"/>
    </source>
</evidence>
<accession>A0A0D1ZMJ8</accession>
<dbReference type="AlphaFoldDB" id="A0A0D1ZMJ8"/>
<dbReference type="GO" id="GO:0004497">
    <property type="term" value="F:monooxygenase activity"/>
    <property type="evidence" value="ECO:0007669"/>
    <property type="project" value="UniProtKB-KW"/>
</dbReference>
<evidence type="ECO:0000256" key="2">
    <source>
        <dbReference type="ARBA" id="ARBA00010617"/>
    </source>
</evidence>
<keyword evidence="9" id="KW-0472">Membrane</keyword>
<evidence type="ECO:0000256" key="4">
    <source>
        <dbReference type="ARBA" id="ARBA00023002"/>
    </source>
</evidence>
<keyword evidence="4 8" id="KW-0560">Oxidoreductase</keyword>
<keyword evidence="11" id="KW-1185">Reference proteome</keyword>
<evidence type="ECO:0000256" key="3">
    <source>
        <dbReference type="ARBA" id="ARBA00022723"/>
    </source>
</evidence>
<dbReference type="PRINTS" id="PR00463">
    <property type="entry name" value="EP450I"/>
</dbReference>
<evidence type="ECO:0000256" key="9">
    <source>
        <dbReference type="SAM" id="Phobius"/>
    </source>
</evidence>
<evidence type="ECO:0000313" key="11">
    <source>
        <dbReference type="Proteomes" id="UP000053328"/>
    </source>
</evidence>
<dbReference type="GO" id="GO:0005506">
    <property type="term" value="F:iron ion binding"/>
    <property type="evidence" value="ECO:0007669"/>
    <property type="project" value="InterPro"/>
</dbReference>
<protein>
    <recommendedName>
        <fullName evidence="12">Cytochrome P450 oxidoreductase</fullName>
    </recommendedName>
</protein>
<dbReference type="SUPFAM" id="SSF48264">
    <property type="entry name" value="Cytochrome P450"/>
    <property type="match status" value="1"/>
</dbReference>
<dbReference type="GO" id="GO:0020037">
    <property type="term" value="F:heme binding"/>
    <property type="evidence" value="ECO:0007669"/>
    <property type="project" value="InterPro"/>
</dbReference>
<dbReference type="PRINTS" id="PR00385">
    <property type="entry name" value="P450"/>
</dbReference>
<comment type="cofactor">
    <cofactor evidence="1 7">
        <name>heme</name>
        <dbReference type="ChEBI" id="CHEBI:30413"/>
    </cofactor>
</comment>
<evidence type="ECO:0000256" key="1">
    <source>
        <dbReference type="ARBA" id="ARBA00001971"/>
    </source>
</evidence>
<dbReference type="STRING" id="91928.A0A0D1ZMJ8"/>
<dbReference type="OrthoDB" id="3934656at2759"/>
<sequence length="523" mass="59427">MAPATHSEKAALFSQLRTLAVSYPLQLVAAFIVLRLFWNKFQRHLVSIPGPPVAAYTKFWRLYDVWKGKAHLTAVELHRKYGTLVRIAPNHVSIADPAYIPVIYNIKENFTKSAFYPIQCVSWKKKPEMNLFSTRDPHYHRVEKRKVGAAYSLPNLLESEEAIDSCIALFMQKLDEFAKIRKPVDLGAWLQYFAFDVVGEVTFASKLGFLDQGRDVDGMMKAIEGMLTYAALCGQVPEYHKYLLGNPLFSMLMPAMETWNQVLVFTLKAINGRASIKRDGELINADVEGRDMLSRWAYVKSSDPLKMSTRDIIVHLSTNVFAGSDTTAIALRAVIYYLCRNPKCMARVVEEIDAADKAGKLSTPIKYKESTNDLPYYNAVLKESMRIHPSVGLLMERHVPAEGIEIDGHFIPGGTIVGINPWVTNRDPAVFPDPDEFKPERWLEASEAQLKQMDNILELNFGGGSRKCIGRNISMIEMQKVVPQLLREFRVELTHPEKEWHICNHWFVQQEGVICTLMRRTTG</sequence>
<name>A0A0D1ZMJ8_9EURO</name>
<dbReference type="Gene3D" id="1.10.630.10">
    <property type="entry name" value="Cytochrome P450"/>
    <property type="match status" value="1"/>
</dbReference>
<dbReference type="EMBL" id="KN847496">
    <property type="protein sequence ID" value="KIW14002.1"/>
    <property type="molecule type" value="Genomic_DNA"/>
</dbReference>
<dbReference type="CDD" id="cd11060">
    <property type="entry name" value="CYP57A1-like"/>
    <property type="match status" value="1"/>
</dbReference>
<comment type="similarity">
    <text evidence="2 8">Belongs to the cytochrome P450 family.</text>
</comment>
<keyword evidence="5 7" id="KW-0408">Iron</keyword>
<dbReference type="Pfam" id="PF00067">
    <property type="entry name" value="p450"/>
    <property type="match status" value="1"/>
</dbReference>
<dbReference type="InterPro" id="IPR017972">
    <property type="entry name" value="Cyt_P450_CS"/>
</dbReference>
<keyword evidence="9" id="KW-1133">Transmembrane helix</keyword>
<dbReference type="PANTHER" id="PTHR24305:SF232">
    <property type="entry name" value="P450, PUTATIVE (EUROFUNG)-RELATED"/>
    <property type="match status" value="1"/>
</dbReference>
<dbReference type="InterPro" id="IPR001128">
    <property type="entry name" value="Cyt_P450"/>
</dbReference>
<keyword evidence="3 7" id="KW-0479">Metal-binding</keyword>
<dbReference type="InterPro" id="IPR002401">
    <property type="entry name" value="Cyt_P450_E_grp-I"/>
</dbReference>
<dbReference type="VEuPathDB" id="FungiDB:PV08_06783"/>
<evidence type="ECO:0008006" key="12">
    <source>
        <dbReference type="Google" id="ProtNLM"/>
    </source>
</evidence>
<keyword evidence="7 8" id="KW-0349">Heme</keyword>
<evidence type="ECO:0000256" key="5">
    <source>
        <dbReference type="ARBA" id="ARBA00023004"/>
    </source>
</evidence>
<dbReference type="PANTHER" id="PTHR24305">
    <property type="entry name" value="CYTOCHROME P450"/>
    <property type="match status" value="1"/>
</dbReference>
<dbReference type="GeneID" id="27333866"/>
<reference evidence="10 11" key="1">
    <citation type="submission" date="2015-01" db="EMBL/GenBank/DDBJ databases">
        <title>The Genome Sequence of Exophiala spinifera CBS89968.</title>
        <authorList>
            <consortium name="The Broad Institute Genomics Platform"/>
            <person name="Cuomo C."/>
            <person name="de Hoog S."/>
            <person name="Gorbushina A."/>
            <person name="Stielow B."/>
            <person name="Teixiera M."/>
            <person name="Abouelleil A."/>
            <person name="Chapman S.B."/>
            <person name="Priest M."/>
            <person name="Young S.K."/>
            <person name="Wortman J."/>
            <person name="Nusbaum C."/>
            <person name="Birren B."/>
        </authorList>
    </citation>
    <scope>NUCLEOTIDE SEQUENCE [LARGE SCALE GENOMIC DNA]</scope>
    <source>
        <strain evidence="10 11">CBS 89968</strain>
    </source>
</reference>
<proteinExistence type="inferred from homology"/>
<keyword evidence="6 8" id="KW-0503">Monooxygenase</keyword>
<dbReference type="GO" id="GO:0016705">
    <property type="term" value="F:oxidoreductase activity, acting on paired donors, with incorporation or reduction of molecular oxygen"/>
    <property type="evidence" value="ECO:0007669"/>
    <property type="project" value="InterPro"/>
</dbReference>
<dbReference type="InterPro" id="IPR036396">
    <property type="entry name" value="Cyt_P450_sf"/>
</dbReference>
<keyword evidence="9" id="KW-0812">Transmembrane</keyword>
<dbReference type="PROSITE" id="PS00086">
    <property type="entry name" value="CYTOCHROME_P450"/>
    <property type="match status" value="1"/>
</dbReference>
<feature type="binding site" description="axial binding residue" evidence="7">
    <location>
        <position position="468"/>
    </location>
    <ligand>
        <name>heme</name>
        <dbReference type="ChEBI" id="CHEBI:30413"/>
    </ligand>
    <ligandPart>
        <name>Fe</name>
        <dbReference type="ChEBI" id="CHEBI:18248"/>
    </ligandPart>
</feature>
<feature type="transmembrane region" description="Helical" evidence="9">
    <location>
        <begin position="20"/>
        <end position="38"/>
    </location>
</feature>
<dbReference type="RefSeq" id="XP_016234218.1">
    <property type="nucleotide sequence ID" value="XM_016381116.1"/>
</dbReference>
<dbReference type="FunFam" id="1.10.630.10:FF:000050">
    <property type="entry name" value="Cytochrome P450 monooxygenase"/>
    <property type="match status" value="1"/>
</dbReference>
<gene>
    <name evidence="10" type="ORF">PV08_06783</name>
</gene>
<organism evidence="10 11">
    <name type="scientific">Exophiala spinifera</name>
    <dbReference type="NCBI Taxonomy" id="91928"/>
    <lineage>
        <taxon>Eukaryota</taxon>
        <taxon>Fungi</taxon>
        <taxon>Dikarya</taxon>
        <taxon>Ascomycota</taxon>
        <taxon>Pezizomycotina</taxon>
        <taxon>Eurotiomycetes</taxon>
        <taxon>Chaetothyriomycetidae</taxon>
        <taxon>Chaetothyriales</taxon>
        <taxon>Herpotrichiellaceae</taxon>
        <taxon>Exophiala</taxon>
    </lineage>
</organism>
<dbReference type="HOGENOM" id="CLU_001570_14_0_1"/>
<evidence type="ECO:0000256" key="7">
    <source>
        <dbReference type="PIRSR" id="PIRSR602401-1"/>
    </source>
</evidence>
<dbReference type="InterPro" id="IPR050121">
    <property type="entry name" value="Cytochrome_P450_monoxygenase"/>
</dbReference>
<dbReference type="Proteomes" id="UP000053328">
    <property type="component" value="Unassembled WGS sequence"/>
</dbReference>
<evidence type="ECO:0000256" key="6">
    <source>
        <dbReference type="ARBA" id="ARBA00023033"/>
    </source>
</evidence>